<accession>A0A0R2T6I0</accession>
<evidence type="ECO:0000256" key="5">
    <source>
        <dbReference type="SAM" id="Phobius"/>
    </source>
</evidence>
<evidence type="ECO:0000313" key="7">
    <source>
        <dbReference type="EMBL" id="KRO82526.1"/>
    </source>
</evidence>
<evidence type="ECO:0000256" key="4">
    <source>
        <dbReference type="ARBA" id="ARBA00023136"/>
    </source>
</evidence>
<evidence type="ECO:0000256" key="2">
    <source>
        <dbReference type="ARBA" id="ARBA00022692"/>
    </source>
</evidence>
<dbReference type="InterPro" id="IPR006977">
    <property type="entry name" value="Yip1_dom"/>
</dbReference>
<reference evidence="7 8" key="1">
    <citation type="submission" date="2015-10" db="EMBL/GenBank/DDBJ databases">
        <title>Metagenome-Assembled Genomes uncover a global brackish microbiome.</title>
        <authorList>
            <person name="Hugerth L.W."/>
            <person name="Larsson J."/>
            <person name="Alneberg J."/>
            <person name="Lindh M.V."/>
            <person name="Legrand C."/>
            <person name="Pinhassi J."/>
            <person name="Andersson A.F."/>
        </authorList>
    </citation>
    <scope>NUCLEOTIDE SEQUENCE [LARGE SCALE GENOMIC DNA]</scope>
    <source>
        <strain evidence="7">BACL22 MAG-120619-bin3</strain>
    </source>
</reference>
<feature type="transmembrane region" description="Helical" evidence="5">
    <location>
        <begin position="34"/>
        <end position="53"/>
    </location>
</feature>
<evidence type="ECO:0000259" key="6">
    <source>
        <dbReference type="Pfam" id="PF04893"/>
    </source>
</evidence>
<name>A0A0R2T6I0_9GAMM</name>
<dbReference type="AlphaFoldDB" id="A0A0R2T6I0"/>
<comment type="subcellular location">
    <subcellularLocation>
        <location evidence="1">Membrane</location>
        <topology evidence="1">Multi-pass membrane protein</topology>
    </subcellularLocation>
</comment>
<feature type="transmembrane region" description="Helical" evidence="5">
    <location>
        <begin position="216"/>
        <end position="233"/>
    </location>
</feature>
<evidence type="ECO:0000256" key="3">
    <source>
        <dbReference type="ARBA" id="ARBA00022989"/>
    </source>
</evidence>
<keyword evidence="3 5" id="KW-1133">Transmembrane helix</keyword>
<gene>
    <name evidence="7" type="ORF">ABR85_00475</name>
</gene>
<proteinExistence type="predicted"/>
<evidence type="ECO:0000256" key="1">
    <source>
        <dbReference type="ARBA" id="ARBA00004141"/>
    </source>
</evidence>
<dbReference type="Proteomes" id="UP000051242">
    <property type="component" value="Unassembled WGS sequence"/>
</dbReference>
<keyword evidence="4 5" id="KW-0472">Membrane</keyword>
<comment type="caution">
    <text evidence="7">The sequence shown here is derived from an EMBL/GenBank/DDBJ whole genome shotgun (WGS) entry which is preliminary data.</text>
</comment>
<sequence length="234" mass="24899">MNDNTTQQSFGQKVVNIYAAPAEAFAAIMLAPSWLAPLSMVMLSGLAATGYYFSGLDMAWWVDDTLRQANIEPSELDTARDAMGGMTRGMLFGFGAISTVLFSFLLALVQAMYMSLAAAIMGSVYKFKHWMALASWTSLPYVIGAIAMVVNIALHPSGQLSSYDLDPTSLAALGLTLAGTSFEAIAKSVTLTLLWAVGLLILGFSQWLQISLSKSAAIITTPYLLVFGAVAALS</sequence>
<dbReference type="EMBL" id="LICD01000036">
    <property type="protein sequence ID" value="KRO82526.1"/>
    <property type="molecule type" value="Genomic_DNA"/>
</dbReference>
<feature type="transmembrane region" description="Helical" evidence="5">
    <location>
        <begin position="90"/>
        <end position="109"/>
    </location>
</feature>
<protein>
    <recommendedName>
        <fullName evidence="6">Yip1 domain-containing protein</fullName>
    </recommendedName>
</protein>
<keyword evidence="2 5" id="KW-0812">Transmembrane</keyword>
<feature type="domain" description="Yip1" evidence="6">
    <location>
        <begin position="17"/>
        <end position="232"/>
    </location>
</feature>
<dbReference type="Pfam" id="PF04893">
    <property type="entry name" value="Yip1"/>
    <property type="match status" value="1"/>
</dbReference>
<organism evidence="7 8">
    <name type="scientific">OM182 bacterium BACL3 MAG-120619-bin3</name>
    <dbReference type="NCBI Taxonomy" id="1655593"/>
    <lineage>
        <taxon>Bacteria</taxon>
        <taxon>Pseudomonadati</taxon>
        <taxon>Pseudomonadota</taxon>
        <taxon>Gammaproteobacteria</taxon>
        <taxon>OMG group</taxon>
        <taxon>OM182 clade</taxon>
    </lineage>
</organism>
<dbReference type="GO" id="GO:0016020">
    <property type="term" value="C:membrane"/>
    <property type="evidence" value="ECO:0007669"/>
    <property type="project" value="UniProtKB-SubCell"/>
</dbReference>
<evidence type="ECO:0000313" key="8">
    <source>
        <dbReference type="Proteomes" id="UP000051242"/>
    </source>
</evidence>
<feature type="transmembrane region" description="Helical" evidence="5">
    <location>
        <begin position="130"/>
        <end position="154"/>
    </location>
</feature>
<feature type="transmembrane region" description="Helical" evidence="5">
    <location>
        <begin position="184"/>
        <end position="204"/>
    </location>
</feature>